<dbReference type="AlphaFoldDB" id="A0A9P7RBS9"/>
<organism evidence="2 3">
    <name type="scientific">Colletotrichum scovillei</name>
    <dbReference type="NCBI Taxonomy" id="1209932"/>
    <lineage>
        <taxon>Eukaryota</taxon>
        <taxon>Fungi</taxon>
        <taxon>Dikarya</taxon>
        <taxon>Ascomycota</taxon>
        <taxon>Pezizomycotina</taxon>
        <taxon>Sordariomycetes</taxon>
        <taxon>Hypocreomycetidae</taxon>
        <taxon>Glomerellales</taxon>
        <taxon>Glomerellaceae</taxon>
        <taxon>Colletotrichum</taxon>
        <taxon>Colletotrichum acutatum species complex</taxon>
    </lineage>
</organism>
<gene>
    <name evidence="2" type="ORF">JMJ77_000811</name>
</gene>
<name>A0A9P7RBS9_9PEZI</name>
<accession>A0A9P7RBS9</accession>
<dbReference type="Proteomes" id="UP000699042">
    <property type="component" value="Unassembled WGS sequence"/>
</dbReference>
<comment type="caution">
    <text evidence="2">The sequence shown here is derived from an EMBL/GenBank/DDBJ whole genome shotgun (WGS) entry which is preliminary data.</text>
</comment>
<dbReference type="EMBL" id="JAESDN010000003">
    <property type="protein sequence ID" value="KAG7053728.1"/>
    <property type="molecule type" value="Genomic_DNA"/>
</dbReference>
<sequence length="82" mass="9109">MCLGPKWRAPTKLLASHSNPNIATQKSLSNISVLNKSLLILICSSHHPPLPDLTSEHPRTRRHLSNLPPDNPHKLGKLRKLA</sequence>
<proteinExistence type="predicted"/>
<evidence type="ECO:0000313" key="3">
    <source>
        <dbReference type="Proteomes" id="UP000699042"/>
    </source>
</evidence>
<evidence type="ECO:0000256" key="1">
    <source>
        <dbReference type="SAM" id="MobiDB-lite"/>
    </source>
</evidence>
<keyword evidence="3" id="KW-1185">Reference proteome</keyword>
<evidence type="ECO:0000313" key="2">
    <source>
        <dbReference type="EMBL" id="KAG7053728.1"/>
    </source>
</evidence>
<feature type="region of interest" description="Disordered" evidence="1">
    <location>
        <begin position="49"/>
        <end position="82"/>
    </location>
</feature>
<reference evidence="2" key="1">
    <citation type="submission" date="2021-05" db="EMBL/GenBank/DDBJ databases">
        <title>Comparative genomics of three Colletotrichum scovillei strains and genetic complementation revealed genes involved fungal growth and virulence on chili pepper.</title>
        <authorList>
            <person name="Hsieh D.-K."/>
            <person name="Chuang S.-C."/>
            <person name="Chen C.-Y."/>
            <person name="Chao Y.-T."/>
            <person name="Lu M.-Y.J."/>
            <person name="Lee M.-H."/>
            <person name="Shih M.-C."/>
        </authorList>
    </citation>
    <scope>NUCLEOTIDE SEQUENCE</scope>
    <source>
        <strain evidence="2">Coll-153</strain>
    </source>
</reference>
<protein>
    <submittedName>
        <fullName evidence="2">Uncharacterized protein</fullName>
    </submittedName>
</protein>